<dbReference type="InterPro" id="IPR043128">
    <property type="entry name" value="Rev_trsase/Diguanyl_cyclase"/>
</dbReference>
<dbReference type="InterPro" id="IPR000160">
    <property type="entry name" value="GGDEF_dom"/>
</dbReference>
<dbReference type="Gene3D" id="3.20.20.450">
    <property type="entry name" value="EAL domain"/>
    <property type="match status" value="1"/>
</dbReference>
<dbReference type="SUPFAM" id="SSF55785">
    <property type="entry name" value="PYP-like sensor domain (PAS domain)"/>
    <property type="match status" value="1"/>
</dbReference>
<evidence type="ECO:0000313" key="5">
    <source>
        <dbReference type="EMBL" id="HEB97108.1"/>
    </source>
</evidence>
<proteinExistence type="predicted"/>
<dbReference type="SUPFAM" id="SSF141868">
    <property type="entry name" value="EAL domain-like"/>
    <property type="match status" value="1"/>
</dbReference>
<dbReference type="CDD" id="cd01948">
    <property type="entry name" value="EAL"/>
    <property type="match status" value="1"/>
</dbReference>
<dbReference type="NCBIfam" id="TIGR00254">
    <property type="entry name" value="GGDEF"/>
    <property type="match status" value="1"/>
</dbReference>
<feature type="domain" description="PAS" evidence="2">
    <location>
        <begin position="423"/>
        <end position="474"/>
    </location>
</feature>
<dbReference type="InterPro" id="IPR050706">
    <property type="entry name" value="Cyclic-di-GMP_PDE-like"/>
</dbReference>
<dbReference type="InterPro" id="IPR035919">
    <property type="entry name" value="EAL_sf"/>
</dbReference>
<dbReference type="Gene3D" id="3.30.450.20">
    <property type="entry name" value="PAS domain"/>
    <property type="match status" value="1"/>
</dbReference>
<organism evidence="5">
    <name type="scientific">Sedimenticola thiotaurini</name>
    <dbReference type="NCBI Taxonomy" id="1543721"/>
    <lineage>
        <taxon>Bacteria</taxon>
        <taxon>Pseudomonadati</taxon>
        <taxon>Pseudomonadota</taxon>
        <taxon>Gammaproteobacteria</taxon>
        <taxon>Chromatiales</taxon>
        <taxon>Sedimenticolaceae</taxon>
        <taxon>Sedimenticola</taxon>
    </lineage>
</organism>
<dbReference type="SMART" id="SM00052">
    <property type="entry name" value="EAL"/>
    <property type="match status" value="1"/>
</dbReference>
<reference evidence="5" key="1">
    <citation type="journal article" date="2020" name="mSystems">
        <title>Genome- and Community-Level Interaction Insights into Carbon Utilization and Element Cycling Functions of Hydrothermarchaeota in Hydrothermal Sediment.</title>
        <authorList>
            <person name="Zhou Z."/>
            <person name="Liu Y."/>
            <person name="Xu W."/>
            <person name="Pan J."/>
            <person name="Luo Z.H."/>
            <person name="Li M."/>
        </authorList>
    </citation>
    <scope>NUCLEOTIDE SEQUENCE [LARGE SCALE GENOMIC DNA]</scope>
    <source>
        <strain evidence="5">HyVt-443</strain>
    </source>
</reference>
<dbReference type="InterPro" id="IPR007890">
    <property type="entry name" value="CHASE2"/>
</dbReference>
<dbReference type="InterPro" id="IPR000014">
    <property type="entry name" value="PAS"/>
</dbReference>
<dbReference type="SMART" id="SM00267">
    <property type="entry name" value="GGDEF"/>
    <property type="match status" value="1"/>
</dbReference>
<feature type="transmembrane region" description="Helical" evidence="1">
    <location>
        <begin position="367"/>
        <end position="385"/>
    </location>
</feature>
<dbReference type="Pfam" id="PF00990">
    <property type="entry name" value="GGDEF"/>
    <property type="match status" value="1"/>
</dbReference>
<accession>A0A831RP40</accession>
<evidence type="ECO:0000259" key="4">
    <source>
        <dbReference type="PROSITE" id="PS50887"/>
    </source>
</evidence>
<dbReference type="PROSITE" id="PS50883">
    <property type="entry name" value="EAL"/>
    <property type="match status" value="1"/>
</dbReference>
<dbReference type="PROSITE" id="PS50887">
    <property type="entry name" value="GGDEF"/>
    <property type="match status" value="1"/>
</dbReference>
<sequence length="975" mass="107082">MVSRGRSDGCRRWWFPPRSGIWDGSSWSRRRSCCCCRCNGDHTPIEAKRTDRLLTLLLAAAAVAASYFGILQPLDRAIYDLAIRGMQRAPDPTVAIVVVDDDALAVFGRWPWPRRIHAELVRKLTAAGARGIGMDILFAEADEGDPDGDRMLARAIQESGRVVLPVFPAPDGNSGRLRESLPLLPLRSGASLGHVDVELDPDGMVRGLYLLAGLGRPRWPAFSLALLQQDPPPGWHLPAAQRNPEREPAGTGVWVRDRRVLIPYTGPQGHYPLLSYVDVLDRPAGSLGLQDKWVLVGVVATGIGDSLPVPATGGHRLMSGIEFNANVLDALLNDRMMRPLGPLWSALLTGLLVLSPAVAARRWHHGALAWSLFLLLTLAIDVTLLAGAGLWYPPASALLATTLGLLLWHWLHTGGRLRRVELESEVVRASLTDLDSGLISTDAAGCVEYLNPAAERLLGRPLVQLRGRPVTEMLVCEALSTGAPLPVETKPEGEQVRCRLVGSGVADPCLWLTMRAIRDKTGRVHGRILTLRDRATGEQGGGGAVQIDPVTGLPGRSLMMIQLKQVLSRAARSGGEVALLYIRLDRFRRISAGMGFQALERLLEEVAFRLRNTVRESDVVARNGSDEFTVLLDAADTSAQAATRVGRKLLEELTRPYFIDGQRVQLLVYIGVCAYPHDGRDAEELLQNACSAVNHTSGRSGLHFFSRSRQRRTEQQQRLESDLAGALERGELELRFQPQIDIASSRMVAAEVLLRWRRNGRDLVSPMEFIPIAEECGLIQDIGLWVFEQACRHLTTWEGKGLWLPRLAINVSPVQLEGELTQMLAQVMERHGVDPSRLELELTEGAIIQAMESAVRALSAFQKLGGSVAVDDFGTGYSTFSYLRQLPIDRIKIDKSFIHDMTLEQDDDIIILSIISMAKGLDLEVVAEGVERSEQLALLRAHGCHLAQGYLLSPPLPPERFSTLLQKGSGRPFPV</sequence>
<dbReference type="CDD" id="cd00130">
    <property type="entry name" value="PAS"/>
    <property type="match status" value="1"/>
</dbReference>
<feature type="domain" description="EAL" evidence="3">
    <location>
        <begin position="716"/>
        <end position="969"/>
    </location>
</feature>
<dbReference type="InterPro" id="IPR035965">
    <property type="entry name" value="PAS-like_dom_sf"/>
</dbReference>
<keyword evidence="1" id="KW-0472">Membrane</keyword>
<name>A0A831RP40_9GAMM</name>
<comment type="caution">
    <text evidence="5">The sequence shown here is derived from an EMBL/GenBank/DDBJ whole genome shotgun (WGS) entry which is preliminary data.</text>
</comment>
<dbReference type="GO" id="GO:0071111">
    <property type="term" value="F:cyclic-guanylate-specific phosphodiesterase activity"/>
    <property type="evidence" value="ECO:0007669"/>
    <property type="project" value="InterPro"/>
</dbReference>
<dbReference type="InterPro" id="IPR029787">
    <property type="entry name" value="Nucleotide_cyclase"/>
</dbReference>
<dbReference type="InterPro" id="IPR001633">
    <property type="entry name" value="EAL_dom"/>
</dbReference>
<evidence type="ECO:0000259" key="2">
    <source>
        <dbReference type="PROSITE" id="PS50112"/>
    </source>
</evidence>
<dbReference type="GO" id="GO:0006355">
    <property type="term" value="P:regulation of DNA-templated transcription"/>
    <property type="evidence" value="ECO:0007669"/>
    <property type="project" value="InterPro"/>
</dbReference>
<evidence type="ECO:0000259" key="3">
    <source>
        <dbReference type="PROSITE" id="PS50883"/>
    </source>
</evidence>
<dbReference type="Pfam" id="PF00563">
    <property type="entry name" value="EAL"/>
    <property type="match status" value="1"/>
</dbReference>
<dbReference type="SUPFAM" id="SSF55073">
    <property type="entry name" value="Nucleotide cyclase"/>
    <property type="match status" value="1"/>
</dbReference>
<keyword evidence="1" id="KW-1133">Transmembrane helix</keyword>
<dbReference type="Pfam" id="PF00989">
    <property type="entry name" value="PAS"/>
    <property type="match status" value="1"/>
</dbReference>
<feature type="domain" description="GGDEF" evidence="4">
    <location>
        <begin position="575"/>
        <end position="707"/>
    </location>
</feature>
<dbReference type="EMBL" id="DRKP01000143">
    <property type="protein sequence ID" value="HEB97108.1"/>
    <property type="molecule type" value="Genomic_DNA"/>
</dbReference>
<dbReference type="SMART" id="SM01080">
    <property type="entry name" value="CHASE2"/>
    <property type="match status" value="1"/>
</dbReference>
<dbReference type="PROSITE" id="PS50112">
    <property type="entry name" value="PAS"/>
    <property type="match status" value="1"/>
</dbReference>
<dbReference type="SMART" id="SM00091">
    <property type="entry name" value="PAS"/>
    <property type="match status" value="1"/>
</dbReference>
<protein>
    <submittedName>
        <fullName evidence="5">EAL domain-containing protein</fullName>
    </submittedName>
</protein>
<dbReference type="CDD" id="cd01949">
    <property type="entry name" value="GGDEF"/>
    <property type="match status" value="1"/>
</dbReference>
<dbReference type="InterPro" id="IPR013767">
    <property type="entry name" value="PAS_fold"/>
</dbReference>
<keyword evidence="1" id="KW-0812">Transmembrane</keyword>
<feature type="transmembrane region" description="Helical" evidence="1">
    <location>
        <begin position="343"/>
        <end position="360"/>
    </location>
</feature>
<dbReference type="Gene3D" id="3.30.70.270">
    <property type="match status" value="1"/>
</dbReference>
<dbReference type="PANTHER" id="PTHR33121">
    <property type="entry name" value="CYCLIC DI-GMP PHOSPHODIESTERASE PDEF"/>
    <property type="match status" value="1"/>
</dbReference>
<dbReference type="PANTHER" id="PTHR33121:SF70">
    <property type="entry name" value="SIGNALING PROTEIN YKOW"/>
    <property type="match status" value="1"/>
</dbReference>
<feature type="transmembrane region" description="Helical" evidence="1">
    <location>
        <begin position="53"/>
        <end position="71"/>
    </location>
</feature>
<gene>
    <name evidence="5" type="ORF">ENI96_11835</name>
</gene>
<evidence type="ECO:0000256" key="1">
    <source>
        <dbReference type="SAM" id="Phobius"/>
    </source>
</evidence>
<dbReference type="AlphaFoldDB" id="A0A831RP40"/>
<dbReference type="Pfam" id="PF05226">
    <property type="entry name" value="CHASE2"/>
    <property type="match status" value="1"/>
</dbReference>
<dbReference type="Proteomes" id="UP000886251">
    <property type="component" value="Unassembled WGS sequence"/>
</dbReference>